<dbReference type="Pfam" id="PF03450">
    <property type="entry name" value="CO_deh_flav_C"/>
    <property type="match status" value="1"/>
</dbReference>
<dbReference type="PROSITE" id="PS51387">
    <property type="entry name" value="FAD_PCMH"/>
    <property type="match status" value="1"/>
</dbReference>
<dbReference type="Gene3D" id="3.30.43.10">
    <property type="entry name" value="Uridine Diphospho-n-acetylenolpyruvylglucosamine Reductase, domain 2"/>
    <property type="match status" value="1"/>
</dbReference>
<dbReference type="SMART" id="SM01092">
    <property type="entry name" value="CO_deh_flav_C"/>
    <property type="match status" value="1"/>
</dbReference>
<keyword evidence="1" id="KW-0285">Flavoprotein</keyword>
<evidence type="ECO:0000313" key="6">
    <source>
        <dbReference type="Proteomes" id="UP000614047"/>
    </source>
</evidence>
<gene>
    <name evidence="5" type="ORF">IW256_002479</name>
</gene>
<evidence type="ECO:0000259" key="4">
    <source>
        <dbReference type="PROSITE" id="PS51387"/>
    </source>
</evidence>
<dbReference type="Gene3D" id="3.30.465.10">
    <property type="match status" value="1"/>
</dbReference>
<dbReference type="InterPro" id="IPR002346">
    <property type="entry name" value="Mopterin_DH_FAD-bd"/>
</dbReference>
<dbReference type="SUPFAM" id="SSF55447">
    <property type="entry name" value="CO dehydrogenase flavoprotein C-terminal domain-like"/>
    <property type="match status" value="1"/>
</dbReference>
<keyword evidence="6" id="KW-1185">Reference proteome</keyword>
<dbReference type="InterPro" id="IPR051312">
    <property type="entry name" value="Diverse_Substr_Oxidored"/>
</dbReference>
<evidence type="ECO:0000256" key="2">
    <source>
        <dbReference type="ARBA" id="ARBA00022827"/>
    </source>
</evidence>
<dbReference type="Pfam" id="PF00941">
    <property type="entry name" value="FAD_binding_5"/>
    <property type="match status" value="1"/>
</dbReference>
<reference evidence="5" key="1">
    <citation type="submission" date="2020-11" db="EMBL/GenBank/DDBJ databases">
        <title>Sequencing the genomes of 1000 actinobacteria strains.</title>
        <authorList>
            <person name="Klenk H.-P."/>
        </authorList>
    </citation>
    <scope>NUCLEOTIDE SEQUENCE</scope>
    <source>
        <strain evidence="5">DSM 43175</strain>
    </source>
</reference>
<comment type="caution">
    <text evidence="5">The sequence shown here is derived from an EMBL/GenBank/DDBJ whole genome shotgun (WGS) entry which is preliminary data.</text>
</comment>
<dbReference type="PANTHER" id="PTHR42659">
    <property type="entry name" value="XANTHINE DEHYDROGENASE SUBUNIT C-RELATED"/>
    <property type="match status" value="1"/>
</dbReference>
<dbReference type="InterPro" id="IPR036683">
    <property type="entry name" value="CO_DH_flav_C_dom_sf"/>
</dbReference>
<dbReference type="InterPro" id="IPR016169">
    <property type="entry name" value="FAD-bd_PCMH_sub2"/>
</dbReference>
<feature type="domain" description="FAD-binding PCMH-type" evidence="4">
    <location>
        <begin position="1"/>
        <end position="174"/>
    </location>
</feature>
<protein>
    <submittedName>
        <fullName evidence="5">Carbon-monoxide dehydrogenase medium subunit</fullName>
        <ecNumber evidence="5">1.2.7.4</ecNumber>
    </submittedName>
</protein>
<dbReference type="Gene3D" id="3.30.390.50">
    <property type="entry name" value="CO dehydrogenase flavoprotein, C-terminal domain"/>
    <property type="match status" value="1"/>
</dbReference>
<evidence type="ECO:0000313" key="5">
    <source>
        <dbReference type="EMBL" id="MBG6088366.1"/>
    </source>
</evidence>
<dbReference type="GO" id="GO:0071949">
    <property type="term" value="F:FAD binding"/>
    <property type="evidence" value="ECO:0007669"/>
    <property type="project" value="InterPro"/>
</dbReference>
<evidence type="ECO:0000256" key="1">
    <source>
        <dbReference type="ARBA" id="ARBA00022630"/>
    </source>
</evidence>
<dbReference type="GO" id="GO:0043885">
    <property type="term" value="F:anaerobic carbon-monoxide dehydrogenase activity"/>
    <property type="evidence" value="ECO:0007669"/>
    <property type="project" value="UniProtKB-EC"/>
</dbReference>
<dbReference type="AlphaFoldDB" id="A0A931DIU4"/>
<dbReference type="InterPro" id="IPR005107">
    <property type="entry name" value="CO_DH_flav_C"/>
</dbReference>
<dbReference type="InterPro" id="IPR016166">
    <property type="entry name" value="FAD-bd_PCMH"/>
</dbReference>
<proteinExistence type="predicted"/>
<dbReference type="PANTHER" id="PTHR42659:SF2">
    <property type="entry name" value="XANTHINE DEHYDROGENASE SUBUNIT C-RELATED"/>
    <property type="match status" value="1"/>
</dbReference>
<dbReference type="InterPro" id="IPR036318">
    <property type="entry name" value="FAD-bd_PCMH-like_sf"/>
</dbReference>
<keyword evidence="3 5" id="KW-0560">Oxidoreductase</keyword>
<dbReference type="Proteomes" id="UP000614047">
    <property type="component" value="Unassembled WGS sequence"/>
</dbReference>
<organism evidence="5 6">
    <name type="scientific">Actinomadura viridis</name>
    <dbReference type="NCBI Taxonomy" id="58110"/>
    <lineage>
        <taxon>Bacteria</taxon>
        <taxon>Bacillati</taxon>
        <taxon>Actinomycetota</taxon>
        <taxon>Actinomycetes</taxon>
        <taxon>Streptosporangiales</taxon>
        <taxon>Thermomonosporaceae</taxon>
        <taxon>Actinomadura</taxon>
    </lineage>
</organism>
<sequence length="288" mass="29782">MKPPPFDYVAPRTLDEALRALTGDAKVLAGGQSLIPLLNMRLAAPARLVDINRLAALDTVETTAEGVRIGALARHARVARDPGAAAAQPLIRQALGHVAHPAVRNRGTVVGSLAHADPAAELPAVLAVLGGTVEAASAGGRRTIPAAGLFTGPLETCLRPDEMAVSAFFPALPRRTGTAFAETARRHGDYALAGVAAVVTLDEDLRVTSARAGYLSVAATPVVLDLTEAAAPAARTGGWAAAGARARELLDPDGDVHATAAYRRHLAGVLTERALRAAADDALRREER</sequence>
<accession>A0A931DIU4</accession>
<dbReference type="EMBL" id="JADOUA010000001">
    <property type="protein sequence ID" value="MBG6088366.1"/>
    <property type="molecule type" value="Genomic_DNA"/>
</dbReference>
<dbReference type="EC" id="1.2.7.4" evidence="5"/>
<keyword evidence="2" id="KW-0274">FAD</keyword>
<evidence type="ECO:0000256" key="3">
    <source>
        <dbReference type="ARBA" id="ARBA00023002"/>
    </source>
</evidence>
<dbReference type="RefSeq" id="WP_197011095.1">
    <property type="nucleotide sequence ID" value="NZ_BAABES010000020.1"/>
</dbReference>
<name>A0A931DIU4_9ACTN</name>
<dbReference type="SUPFAM" id="SSF56176">
    <property type="entry name" value="FAD-binding/transporter-associated domain-like"/>
    <property type="match status" value="1"/>
</dbReference>
<dbReference type="InterPro" id="IPR016167">
    <property type="entry name" value="FAD-bd_PCMH_sub1"/>
</dbReference>